<dbReference type="EMBL" id="LK021340">
    <property type="protein sequence ID" value="CDQ46331.1"/>
    <property type="molecule type" value="Genomic_DNA"/>
</dbReference>
<sequence length="71" mass="7392">MAEWPMPGRVLGDKAGVVKKTRHPATSSPRSDARARAAAIVVVVASMVITLVIVIGIHLLRANGLLAPGAR</sequence>
<proteinExistence type="predicted"/>
<keyword evidence="2" id="KW-0812">Transmembrane</keyword>
<keyword evidence="2" id="KW-0472">Membrane</keyword>
<keyword evidence="2" id="KW-1133">Transmembrane helix</keyword>
<feature type="transmembrane region" description="Helical" evidence="2">
    <location>
        <begin position="37"/>
        <end position="60"/>
    </location>
</feature>
<reference evidence="3" key="1">
    <citation type="submission" date="2014-05" db="EMBL/GenBank/DDBJ databases">
        <authorList>
            <person name="Urmite Genomes"/>
        </authorList>
    </citation>
    <scope>NUCLEOTIDE SEQUENCE</scope>
    <source>
        <strain evidence="3">DSM 44074</strain>
    </source>
</reference>
<evidence type="ECO:0000313" key="3">
    <source>
        <dbReference type="EMBL" id="CDQ46331.1"/>
    </source>
</evidence>
<organism evidence="3 4">
    <name type="scientific">Mycolicibacterium neoaurum</name>
    <name type="common">Mycobacterium neoaurum</name>
    <dbReference type="NCBI Taxonomy" id="1795"/>
    <lineage>
        <taxon>Bacteria</taxon>
        <taxon>Bacillati</taxon>
        <taxon>Actinomycetota</taxon>
        <taxon>Actinomycetes</taxon>
        <taxon>Mycobacteriales</taxon>
        <taxon>Mycobacteriaceae</taxon>
        <taxon>Mycolicibacterium</taxon>
    </lineage>
</organism>
<feature type="region of interest" description="Disordered" evidence="1">
    <location>
        <begin position="1"/>
        <end position="30"/>
    </location>
</feature>
<dbReference type="RefSeq" id="WP_030134677.1">
    <property type="nucleotide sequence ID" value="NZ_JAKNRE010000010.1"/>
</dbReference>
<dbReference type="AlphaFoldDB" id="A0AAV2WPW2"/>
<dbReference type="Proteomes" id="UP000028864">
    <property type="component" value="Unassembled WGS sequence"/>
</dbReference>
<accession>A0AAV2WPW2</accession>
<gene>
    <name evidence="3" type="ORF">BN1047_04238</name>
</gene>
<evidence type="ECO:0000256" key="2">
    <source>
        <dbReference type="SAM" id="Phobius"/>
    </source>
</evidence>
<reference evidence="3" key="2">
    <citation type="submission" date="2015-09" db="EMBL/GenBank/DDBJ databases">
        <title>Draft genome sequence of Mycobacterium neoaurum DSM 44074.</title>
        <authorList>
            <person name="Croce O."/>
            <person name="Robert C."/>
            <person name="Raoult D."/>
            <person name="Drancourt M."/>
        </authorList>
    </citation>
    <scope>NUCLEOTIDE SEQUENCE</scope>
    <source>
        <strain evidence="3">DSM 44074</strain>
    </source>
</reference>
<evidence type="ECO:0000256" key="1">
    <source>
        <dbReference type="SAM" id="MobiDB-lite"/>
    </source>
</evidence>
<name>A0AAV2WPW2_MYCNE</name>
<protein>
    <submittedName>
        <fullName evidence="3">Uncharacterized protein</fullName>
    </submittedName>
</protein>
<evidence type="ECO:0000313" key="4">
    <source>
        <dbReference type="Proteomes" id="UP000028864"/>
    </source>
</evidence>